<evidence type="ECO:0000256" key="2">
    <source>
        <dbReference type="SAM" id="SignalP"/>
    </source>
</evidence>
<dbReference type="EMBL" id="JAENIL010000012">
    <property type="protein sequence ID" value="MBK1876775.1"/>
    <property type="molecule type" value="Genomic_DNA"/>
</dbReference>
<keyword evidence="4" id="KW-1185">Reference proteome</keyword>
<evidence type="ECO:0000313" key="4">
    <source>
        <dbReference type="Proteomes" id="UP000617628"/>
    </source>
</evidence>
<reference evidence="3" key="1">
    <citation type="submission" date="2021-01" db="EMBL/GenBank/DDBJ databases">
        <title>Modified the classification status of verrucomicrobia.</title>
        <authorList>
            <person name="Feng X."/>
        </authorList>
    </citation>
    <scope>NUCLEOTIDE SEQUENCE</scope>
    <source>
        <strain evidence="3">KCTC 13126</strain>
    </source>
</reference>
<evidence type="ECO:0000313" key="3">
    <source>
        <dbReference type="EMBL" id="MBK1876775.1"/>
    </source>
</evidence>
<name>A0A934RSI7_9BACT</name>
<feature type="compositionally biased region" description="Gly residues" evidence="1">
    <location>
        <begin position="322"/>
        <end position="338"/>
    </location>
</feature>
<dbReference type="Proteomes" id="UP000617628">
    <property type="component" value="Unassembled WGS sequence"/>
</dbReference>
<gene>
    <name evidence="3" type="ORF">JIN87_07845</name>
</gene>
<protein>
    <submittedName>
        <fullName evidence="3">Uncharacterized protein</fullName>
    </submittedName>
</protein>
<comment type="caution">
    <text evidence="3">The sequence shown here is derived from an EMBL/GenBank/DDBJ whole genome shotgun (WGS) entry which is preliminary data.</text>
</comment>
<feature type="compositionally biased region" description="Basic and acidic residues" evidence="1">
    <location>
        <begin position="67"/>
        <end position="92"/>
    </location>
</feature>
<sequence length="338" mass="37575">MKTSTLTLSVLLLGAAGYAAYLQTEVNRLKASLEANVAVEEPVAEAVAEKEMPDVVEEQVAAAATEDVYRQEPEAAPEPERPSEEERAARRQERMGRMLAAFEDPQMRVDMIERQMNRIDNRYAEFFKTLDLSDDELEVLRTLMAESGVVNWEMRMRGFGAANEDERALVSEERQLQHDVLQGEIAALLGEENAAALQDYTDSLPYRGQVEALASSLSFTDTPLTDVQSEGLVTSIKEVSQSFEYTKDLAQLRGRGMQDLSGSDVSTYFEERAEYDSMVLEAASETLNDAQLAAYAERQLAERERDQRQIEFMLENPDRGRGGPGGGRGGPRGGAPRF</sequence>
<feature type="region of interest" description="Disordered" evidence="1">
    <location>
        <begin position="312"/>
        <end position="338"/>
    </location>
</feature>
<keyword evidence="2" id="KW-0732">Signal</keyword>
<accession>A0A934RSI7</accession>
<proteinExistence type="predicted"/>
<organism evidence="3 4">
    <name type="scientific">Pelagicoccus mobilis</name>
    <dbReference type="NCBI Taxonomy" id="415221"/>
    <lineage>
        <taxon>Bacteria</taxon>
        <taxon>Pseudomonadati</taxon>
        <taxon>Verrucomicrobiota</taxon>
        <taxon>Opitutia</taxon>
        <taxon>Puniceicoccales</taxon>
        <taxon>Pelagicoccaceae</taxon>
        <taxon>Pelagicoccus</taxon>
    </lineage>
</organism>
<feature type="chain" id="PRO_5037970671" evidence="2">
    <location>
        <begin position="20"/>
        <end position="338"/>
    </location>
</feature>
<dbReference type="RefSeq" id="WP_200354992.1">
    <property type="nucleotide sequence ID" value="NZ_JAENIL010000012.1"/>
</dbReference>
<feature type="region of interest" description="Disordered" evidence="1">
    <location>
        <begin position="64"/>
        <end position="92"/>
    </location>
</feature>
<evidence type="ECO:0000256" key="1">
    <source>
        <dbReference type="SAM" id="MobiDB-lite"/>
    </source>
</evidence>
<dbReference type="AlphaFoldDB" id="A0A934RSI7"/>
<feature type="signal peptide" evidence="2">
    <location>
        <begin position="1"/>
        <end position="19"/>
    </location>
</feature>